<dbReference type="InterPro" id="IPR000971">
    <property type="entry name" value="Globin"/>
</dbReference>
<dbReference type="GO" id="GO:0020037">
    <property type="term" value="F:heme binding"/>
    <property type="evidence" value="ECO:0007669"/>
    <property type="project" value="InterPro"/>
</dbReference>
<dbReference type="InterPro" id="IPR009050">
    <property type="entry name" value="Globin-like_sf"/>
</dbReference>
<dbReference type="GO" id="GO:0046872">
    <property type="term" value="F:metal ion binding"/>
    <property type="evidence" value="ECO:0007669"/>
    <property type="project" value="UniProtKB-KW"/>
</dbReference>
<evidence type="ECO:0000256" key="10">
    <source>
        <dbReference type="ARBA" id="ARBA00023004"/>
    </source>
</evidence>
<comment type="catalytic activity">
    <reaction evidence="12">
        <text>Fe(III)-heme b-[protein] + nitric oxide + H2O = Fe(II)-heme b-[protein] + nitrite + 2 H(+)</text>
        <dbReference type="Rhea" id="RHEA:77711"/>
        <dbReference type="Rhea" id="RHEA-COMP:18975"/>
        <dbReference type="Rhea" id="RHEA-COMP:18976"/>
        <dbReference type="ChEBI" id="CHEBI:15377"/>
        <dbReference type="ChEBI" id="CHEBI:15378"/>
        <dbReference type="ChEBI" id="CHEBI:16301"/>
        <dbReference type="ChEBI" id="CHEBI:16480"/>
        <dbReference type="ChEBI" id="CHEBI:55376"/>
        <dbReference type="ChEBI" id="CHEBI:60344"/>
    </reaction>
    <physiologicalReaction direction="right-to-left" evidence="12">
        <dbReference type="Rhea" id="RHEA:77713"/>
    </physiologicalReaction>
</comment>
<evidence type="ECO:0000256" key="1">
    <source>
        <dbReference type="ARBA" id="ARBA00001970"/>
    </source>
</evidence>
<dbReference type="InterPro" id="IPR019824">
    <property type="entry name" value="Leghaemoglobin_Fe_BS"/>
</dbReference>
<dbReference type="Pfam" id="PF00042">
    <property type="entry name" value="Globin"/>
    <property type="match status" value="1"/>
</dbReference>
<dbReference type="GO" id="GO:0016491">
    <property type="term" value="F:oxidoreductase activity"/>
    <property type="evidence" value="ECO:0007669"/>
    <property type="project" value="UniProtKB-KW"/>
</dbReference>
<evidence type="ECO:0000256" key="6">
    <source>
        <dbReference type="ARBA" id="ARBA00022490"/>
    </source>
</evidence>
<evidence type="ECO:0000256" key="11">
    <source>
        <dbReference type="ARBA" id="ARBA00023242"/>
    </source>
</evidence>
<comment type="cofactor">
    <cofactor evidence="1">
        <name>heme b</name>
        <dbReference type="ChEBI" id="CHEBI:60344"/>
    </cofactor>
</comment>
<accession>A0A4U5Q991</accession>
<evidence type="ECO:0000256" key="8">
    <source>
        <dbReference type="ARBA" id="ARBA00022723"/>
    </source>
</evidence>
<dbReference type="EMBL" id="RCHU01000435">
    <property type="protein sequence ID" value="TKS05317.1"/>
    <property type="molecule type" value="Genomic_DNA"/>
</dbReference>
<dbReference type="InterPro" id="IPR001032">
    <property type="entry name" value="Leghaemoglobin-like"/>
</dbReference>
<evidence type="ECO:0000256" key="13">
    <source>
        <dbReference type="RuleBase" id="RU000625"/>
    </source>
</evidence>
<sequence>MSLTISTPTTRATTILSNDTGIKKCDTRDVSKHYVIQKSGPRFLHQQSMGVIMGQERGSTTWAYLERSVRLEVSASSEEQEALMIKSWNSMKKNAGELGLKKLLSFLKDSEVPLEQNPKLKPHAVTVFVMTCELAVQLRKAGKVTVKESSLKDLGATHLKYGVVDEHFENSWGEAYDLLVAGIKKMK</sequence>
<comment type="similarity">
    <text evidence="4 13">Belongs to the plant globin family.</text>
</comment>
<keyword evidence="6" id="KW-0963">Cytoplasm</keyword>
<name>A0A4U5Q991_POPAL</name>
<evidence type="ECO:0000259" key="14">
    <source>
        <dbReference type="Pfam" id="PF00042"/>
    </source>
</evidence>
<feature type="domain" description="Globin" evidence="14">
    <location>
        <begin position="105"/>
        <end position="174"/>
    </location>
</feature>
<dbReference type="PANTHER" id="PTHR22924:SF98">
    <property type="entry name" value="NON-SYMBIOTIC HEMOGLOBIN 3"/>
    <property type="match status" value="1"/>
</dbReference>
<evidence type="ECO:0000256" key="4">
    <source>
        <dbReference type="ARBA" id="ARBA00007609"/>
    </source>
</evidence>
<gene>
    <name evidence="15" type="ORF">D5086_0000134140</name>
</gene>
<evidence type="ECO:0000256" key="3">
    <source>
        <dbReference type="ARBA" id="ARBA00004496"/>
    </source>
</evidence>
<comment type="subunit">
    <text evidence="5">Homodimer.</text>
</comment>
<comment type="caution">
    <text evidence="15">The sequence shown here is derived from an EMBL/GenBank/DDBJ whole genome shotgun (WGS) entry which is preliminary data.</text>
</comment>
<proteinExistence type="inferred from homology"/>
<dbReference type="PROSITE" id="PS00208">
    <property type="entry name" value="PLANT_GLOBIN"/>
    <property type="match status" value="1"/>
</dbReference>
<dbReference type="Gene3D" id="1.10.490.10">
    <property type="entry name" value="Globins"/>
    <property type="match status" value="1"/>
</dbReference>
<dbReference type="GO" id="GO:0005634">
    <property type="term" value="C:nucleus"/>
    <property type="evidence" value="ECO:0007669"/>
    <property type="project" value="UniProtKB-SubCell"/>
</dbReference>
<evidence type="ECO:0000313" key="15">
    <source>
        <dbReference type="EMBL" id="TKS05317.1"/>
    </source>
</evidence>
<dbReference type="STRING" id="43335.A0A4U5Q991"/>
<comment type="subcellular location">
    <subcellularLocation>
        <location evidence="3">Cytoplasm</location>
    </subcellularLocation>
    <subcellularLocation>
        <location evidence="2">Nucleus</location>
    </subcellularLocation>
</comment>
<keyword evidence="8 13" id="KW-0479">Metal-binding</keyword>
<keyword evidence="11" id="KW-0539">Nucleus</keyword>
<organism evidence="15">
    <name type="scientific">Populus alba</name>
    <name type="common">White poplar</name>
    <dbReference type="NCBI Taxonomy" id="43335"/>
    <lineage>
        <taxon>Eukaryota</taxon>
        <taxon>Viridiplantae</taxon>
        <taxon>Streptophyta</taxon>
        <taxon>Embryophyta</taxon>
        <taxon>Tracheophyta</taxon>
        <taxon>Spermatophyta</taxon>
        <taxon>Magnoliopsida</taxon>
        <taxon>eudicotyledons</taxon>
        <taxon>Gunneridae</taxon>
        <taxon>Pentapetalae</taxon>
        <taxon>rosids</taxon>
        <taxon>fabids</taxon>
        <taxon>Malpighiales</taxon>
        <taxon>Salicaceae</taxon>
        <taxon>Saliceae</taxon>
        <taxon>Populus</taxon>
    </lineage>
</organism>
<dbReference type="SUPFAM" id="SSF46458">
    <property type="entry name" value="Globin-like"/>
    <property type="match status" value="1"/>
</dbReference>
<dbReference type="GO" id="GO:0019825">
    <property type="term" value="F:oxygen binding"/>
    <property type="evidence" value="ECO:0007669"/>
    <property type="project" value="InterPro"/>
</dbReference>
<dbReference type="PANTHER" id="PTHR22924">
    <property type="entry name" value="LEGHEMOGLOBIN-RELATED"/>
    <property type="match status" value="1"/>
</dbReference>
<reference evidence="15" key="1">
    <citation type="submission" date="2018-10" db="EMBL/GenBank/DDBJ databases">
        <title>Population genomic analysis revealed the cold adaptation of white poplar.</title>
        <authorList>
            <person name="Liu Y.-J."/>
        </authorList>
    </citation>
    <scope>NUCLEOTIDE SEQUENCE [LARGE SCALE GENOMIC DNA]</scope>
    <source>
        <strain evidence="15">PAL-ZL1</strain>
    </source>
</reference>
<keyword evidence="7 13" id="KW-0349">Heme</keyword>
<protein>
    <recommendedName>
        <fullName evidence="14">Globin domain-containing protein</fullName>
    </recommendedName>
</protein>
<evidence type="ECO:0000256" key="9">
    <source>
        <dbReference type="ARBA" id="ARBA00023002"/>
    </source>
</evidence>
<dbReference type="GO" id="GO:0005737">
    <property type="term" value="C:cytoplasm"/>
    <property type="evidence" value="ECO:0007669"/>
    <property type="project" value="UniProtKB-SubCell"/>
</dbReference>
<evidence type="ECO:0000256" key="2">
    <source>
        <dbReference type="ARBA" id="ARBA00004123"/>
    </source>
</evidence>
<dbReference type="InterPro" id="IPR012292">
    <property type="entry name" value="Globin/Proto"/>
</dbReference>
<evidence type="ECO:0000256" key="12">
    <source>
        <dbReference type="ARBA" id="ARBA00048118"/>
    </source>
</evidence>
<evidence type="ECO:0000256" key="5">
    <source>
        <dbReference type="ARBA" id="ARBA00011738"/>
    </source>
</evidence>
<keyword evidence="9" id="KW-0560">Oxidoreductase</keyword>
<dbReference type="AlphaFoldDB" id="A0A4U5Q991"/>
<keyword evidence="10 13" id="KW-0408">Iron</keyword>
<evidence type="ECO:0000256" key="7">
    <source>
        <dbReference type="ARBA" id="ARBA00022617"/>
    </source>
</evidence>